<evidence type="ECO:0000313" key="3">
    <source>
        <dbReference type="EMBL" id="BBC35254.1"/>
    </source>
</evidence>
<reference evidence="3 4" key="2">
    <citation type="journal article" date="2023" name="ChemBioChem">
        <title>Acyltransferase Domain Exchange between Two Independent Type I Polyketide Synthases in the Same Producer Strain of Macrolide Antibiotics.</title>
        <authorList>
            <person name="Kudo F."/>
            <person name="Kishikawa K."/>
            <person name="Tsuboi K."/>
            <person name="Kido T."/>
            <person name="Usui T."/>
            <person name="Hashimoto J."/>
            <person name="Shin-Ya K."/>
            <person name="Miyanaga A."/>
            <person name="Eguchi T."/>
        </authorList>
    </citation>
    <scope>NUCLEOTIDE SEQUENCE [LARGE SCALE GENOMIC DNA]</scope>
    <source>
        <strain evidence="3 4">A-8890</strain>
    </source>
</reference>
<feature type="region of interest" description="Disordered" evidence="2">
    <location>
        <begin position="1"/>
        <end position="26"/>
    </location>
</feature>
<dbReference type="Proteomes" id="UP001321542">
    <property type="component" value="Chromosome"/>
</dbReference>
<evidence type="ECO:0000256" key="2">
    <source>
        <dbReference type="SAM" id="MobiDB-lite"/>
    </source>
</evidence>
<keyword evidence="4" id="KW-1185">Reference proteome</keyword>
<accession>A0ABM7FFD0</accession>
<gene>
    <name evidence="3" type="ORF">SGFS_065480</name>
</gene>
<reference evidence="3 4" key="1">
    <citation type="journal article" date="2010" name="ChemBioChem">
        <title>Cloning and characterization of the biosynthetic gene cluster of 16-membered macrolide antibiotic FD-891: involvement of a dual functional cytochrome P450 monooxygenase catalyzing epoxidation and hydroxylation.</title>
        <authorList>
            <person name="Kudo F."/>
            <person name="Motegi A."/>
            <person name="Mizoue K."/>
            <person name="Eguchi T."/>
        </authorList>
    </citation>
    <scope>NUCLEOTIDE SEQUENCE [LARGE SCALE GENOMIC DNA]</scope>
    <source>
        <strain evidence="3 4">A-8890</strain>
    </source>
</reference>
<evidence type="ECO:0000256" key="1">
    <source>
        <dbReference type="SAM" id="Coils"/>
    </source>
</evidence>
<proteinExistence type="predicted"/>
<sequence>MTQPTIAQLRNLTNRAGAGLTPGEQQRLRDGIDQLHERAETADEAARRALAQRQEMAEERYAWQERGDRAEAKLTAVAGLIADHEGDEWAAHPATTQLRAALNGEQPAVPDGTDTTEPAWTPPPPGDTREQLPDHLLDLIRGSIPDYTSTACVTAYTLAVAVHWSHPRRAELGQWAERMHARCRTNQKFTGQLCACGCHQPGPA</sequence>
<feature type="region of interest" description="Disordered" evidence="2">
    <location>
        <begin position="105"/>
        <end position="127"/>
    </location>
</feature>
<protein>
    <submittedName>
        <fullName evidence="3">Uncharacterized protein</fullName>
    </submittedName>
</protein>
<dbReference type="EMBL" id="AP018448">
    <property type="protein sequence ID" value="BBC35254.1"/>
    <property type="molecule type" value="Genomic_DNA"/>
</dbReference>
<feature type="compositionally biased region" description="Polar residues" evidence="2">
    <location>
        <begin position="1"/>
        <end position="14"/>
    </location>
</feature>
<evidence type="ECO:0000313" key="4">
    <source>
        <dbReference type="Proteomes" id="UP001321542"/>
    </source>
</evidence>
<feature type="coiled-coil region" evidence="1">
    <location>
        <begin position="32"/>
        <end position="59"/>
    </location>
</feature>
<dbReference type="RefSeq" id="WP_286255454.1">
    <property type="nucleotide sequence ID" value="NZ_AP018448.1"/>
</dbReference>
<name>A0ABM7FFD0_9ACTN</name>
<keyword evidence="1" id="KW-0175">Coiled coil</keyword>
<organism evidence="3 4">
    <name type="scientific">Streptomyces graminofaciens</name>
    <dbReference type="NCBI Taxonomy" id="68212"/>
    <lineage>
        <taxon>Bacteria</taxon>
        <taxon>Bacillati</taxon>
        <taxon>Actinomycetota</taxon>
        <taxon>Actinomycetes</taxon>
        <taxon>Kitasatosporales</taxon>
        <taxon>Streptomycetaceae</taxon>
        <taxon>Streptomyces</taxon>
    </lineage>
</organism>